<feature type="repeat" description="WD" evidence="4">
    <location>
        <begin position="72"/>
        <end position="114"/>
    </location>
</feature>
<dbReference type="InterPro" id="IPR001680">
    <property type="entry name" value="WD40_rpt"/>
</dbReference>
<keyword evidence="8" id="KW-1185">Reference proteome</keyword>
<dbReference type="OrthoDB" id="25131at2759"/>
<reference evidence="8" key="1">
    <citation type="submission" date="2012-12" db="EMBL/GenBank/DDBJ databases">
        <authorList>
            <person name="Hellsten U."/>
            <person name="Grimwood J."/>
            <person name="Chapman J.A."/>
            <person name="Shapiro H."/>
            <person name="Aerts A."/>
            <person name="Otillar R.P."/>
            <person name="Terry A.Y."/>
            <person name="Boore J.L."/>
            <person name="Simakov O."/>
            <person name="Marletaz F."/>
            <person name="Cho S.-J."/>
            <person name="Edsinger-Gonzales E."/>
            <person name="Havlak P."/>
            <person name="Kuo D.-H."/>
            <person name="Larsson T."/>
            <person name="Lv J."/>
            <person name="Arendt D."/>
            <person name="Savage R."/>
            <person name="Osoegawa K."/>
            <person name="de Jong P."/>
            <person name="Lindberg D.R."/>
            <person name="Seaver E.C."/>
            <person name="Weisblat D.A."/>
            <person name="Putnam N.H."/>
            <person name="Grigoriev I.V."/>
            <person name="Rokhsar D.S."/>
        </authorList>
    </citation>
    <scope>NUCLEOTIDE SEQUENCE</scope>
    <source>
        <strain evidence="8">I ESC-2004</strain>
    </source>
</reference>
<evidence type="ECO:0000313" key="8">
    <source>
        <dbReference type="Proteomes" id="UP000014760"/>
    </source>
</evidence>
<dbReference type="EMBL" id="KB311460">
    <property type="protein sequence ID" value="ELT89231.1"/>
    <property type="molecule type" value="Genomic_DNA"/>
</dbReference>
<dbReference type="SUPFAM" id="SSF50978">
    <property type="entry name" value="WD40 repeat-like"/>
    <property type="match status" value="1"/>
</dbReference>
<sequence length="380" mass="42068">MGSYLYPKTMKTENISDLTLMKSICVDKSLPYILHISAQEASAVPDAKVALGSIDCITRIYDVQTLSHYASLEGHAGNVTGVQFANQNHNLCFTSALDATVRCWDFRDSHKKAVSVFEGFEDTPPGFTAFALNKNDKCLAAGTDVKSEDVHLLFWDTRQPGADALGGYFDSHSDTVSTIKFHETKATELLTGTEDGLVNLFDISESSEDEALLTTLNIETFVNRVGWCRPDSSQIFCLSDKLTLNVWEANDPYDDVISIDSEEVKNKVSDDVDYLIDCFEMESSSKTFIAMGNNRGQIFIHSLEEDGYTKRHQLSGHANIVRALAWDEKSGNLWTGGEDSTLCLWRNQAASQKVTTLSKVKSSTASSSAKKKTKRKSKPY</sequence>
<keyword evidence="3" id="KW-0677">Repeat</keyword>
<dbReference type="SMART" id="SM00320">
    <property type="entry name" value="WD40"/>
    <property type="match status" value="5"/>
</dbReference>
<dbReference type="PROSITE" id="PS50082">
    <property type="entry name" value="WD_REPEATS_2"/>
    <property type="match status" value="3"/>
</dbReference>
<feature type="region of interest" description="Disordered" evidence="5">
    <location>
        <begin position="361"/>
        <end position="380"/>
    </location>
</feature>
<protein>
    <recommendedName>
        <fullName evidence="1">WD repeat-containing protein 89</fullName>
    </recommendedName>
</protein>
<dbReference type="Proteomes" id="UP000014760">
    <property type="component" value="Unassembled WGS sequence"/>
</dbReference>
<name>R7TDW9_CAPTE</name>
<feature type="repeat" description="WD" evidence="4">
    <location>
        <begin position="169"/>
        <end position="211"/>
    </location>
</feature>
<evidence type="ECO:0000313" key="6">
    <source>
        <dbReference type="EMBL" id="ELT89231.1"/>
    </source>
</evidence>
<gene>
    <name evidence="6" type="ORF">CAPTEDRAFT_192356</name>
</gene>
<feature type="repeat" description="WD" evidence="4">
    <location>
        <begin position="314"/>
        <end position="355"/>
    </location>
</feature>
<dbReference type="Gene3D" id="2.130.10.10">
    <property type="entry name" value="YVTN repeat-like/Quinoprotein amine dehydrogenase"/>
    <property type="match status" value="2"/>
</dbReference>
<dbReference type="EnsemblMetazoa" id="CapteT192356">
    <property type="protein sequence ID" value="CapteP192356"/>
    <property type="gene ID" value="CapteG192356"/>
</dbReference>
<evidence type="ECO:0000256" key="5">
    <source>
        <dbReference type="SAM" id="MobiDB-lite"/>
    </source>
</evidence>
<dbReference type="PANTHER" id="PTHR22889">
    <property type="entry name" value="WD REPEAT-CONTAINING PROTEIN 89"/>
    <property type="match status" value="1"/>
</dbReference>
<evidence type="ECO:0000313" key="7">
    <source>
        <dbReference type="EnsemblMetazoa" id="CapteP192356"/>
    </source>
</evidence>
<dbReference type="AlphaFoldDB" id="R7TDW9"/>
<dbReference type="InterPro" id="IPR036322">
    <property type="entry name" value="WD40_repeat_dom_sf"/>
</dbReference>
<keyword evidence="2 4" id="KW-0853">WD repeat</keyword>
<dbReference type="PROSITE" id="PS50294">
    <property type="entry name" value="WD_REPEATS_REGION"/>
    <property type="match status" value="2"/>
</dbReference>
<organism evidence="6">
    <name type="scientific">Capitella teleta</name>
    <name type="common">Polychaete worm</name>
    <dbReference type="NCBI Taxonomy" id="283909"/>
    <lineage>
        <taxon>Eukaryota</taxon>
        <taxon>Metazoa</taxon>
        <taxon>Spiralia</taxon>
        <taxon>Lophotrochozoa</taxon>
        <taxon>Annelida</taxon>
        <taxon>Polychaeta</taxon>
        <taxon>Sedentaria</taxon>
        <taxon>Scolecida</taxon>
        <taxon>Capitellidae</taxon>
        <taxon>Capitella</taxon>
    </lineage>
</organism>
<reference evidence="6 8" key="2">
    <citation type="journal article" date="2013" name="Nature">
        <title>Insights into bilaterian evolution from three spiralian genomes.</title>
        <authorList>
            <person name="Simakov O."/>
            <person name="Marletaz F."/>
            <person name="Cho S.J."/>
            <person name="Edsinger-Gonzales E."/>
            <person name="Havlak P."/>
            <person name="Hellsten U."/>
            <person name="Kuo D.H."/>
            <person name="Larsson T."/>
            <person name="Lv J."/>
            <person name="Arendt D."/>
            <person name="Savage R."/>
            <person name="Osoegawa K."/>
            <person name="de Jong P."/>
            <person name="Grimwood J."/>
            <person name="Chapman J.A."/>
            <person name="Shapiro H."/>
            <person name="Aerts A."/>
            <person name="Otillar R.P."/>
            <person name="Terry A.Y."/>
            <person name="Boore J.L."/>
            <person name="Grigoriev I.V."/>
            <person name="Lindberg D.R."/>
            <person name="Seaver E.C."/>
            <person name="Weisblat D.A."/>
            <person name="Putnam N.H."/>
            <person name="Rokhsar D.S."/>
        </authorList>
    </citation>
    <scope>NUCLEOTIDE SEQUENCE</scope>
    <source>
        <strain evidence="6 8">I ESC-2004</strain>
    </source>
</reference>
<dbReference type="InterPro" id="IPR039328">
    <property type="entry name" value="WDR89"/>
</dbReference>
<proteinExistence type="predicted"/>
<evidence type="ECO:0000256" key="1">
    <source>
        <dbReference type="ARBA" id="ARBA00021125"/>
    </source>
</evidence>
<dbReference type="FunCoup" id="R7TDW9">
    <property type="interactions" value="1193"/>
</dbReference>
<evidence type="ECO:0000256" key="3">
    <source>
        <dbReference type="ARBA" id="ARBA00022737"/>
    </source>
</evidence>
<dbReference type="InterPro" id="IPR015943">
    <property type="entry name" value="WD40/YVTN_repeat-like_dom_sf"/>
</dbReference>
<dbReference type="HOGENOM" id="CLU_037323_4_0_1"/>
<dbReference type="Pfam" id="PF00400">
    <property type="entry name" value="WD40"/>
    <property type="match status" value="3"/>
</dbReference>
<feature type="compositionally biased region" description="Basic residues" evidence="5">
    <location>
        <begin position="369"/>
        <end position="380"/>
    </location>
</feature>
<dbReference type="EMBL" id="AMQN01014958">
    <property type="status" value="NOT_ANNOTATED_CDS"/>
    <property type="molecule type" value="Genomic_DNA"/>
</dbReference>
<evidence type="ECO:0000256" key="2">
    <source>
        <dbReference type="ARBA" id="ARBA00022574"/>
    </source>
</evidence>
<accession>R7TDW9</accession>
<dbReference type="OMA" id="YHEKTDK"/>
<dbReference type="STRING" id="283909.R7TDW9"/>
<reference evidence="7" key="3">
    <citation type="submission" date="2015-06" db="UniProtKB">
        <authorList>
            <consortium name="EnsemblMetazoa"/>
        </authorList>
    </citation>
    <scope>IDENTIFICATION</scope>
</reference>
<evidence type="ECO:0000256" key="4">
    <source>
        <dbReference type="PROSITE-ProRule" id="PRU00221"/>
    </source>
</evidence>
<dbReference type="PANTHER" id="PTHR22889:SF0">
    <property type="entry name" value="WD REPEAT-CONTAINING PROTEIN 89"/>
    <property type="match status" value="1"/>
</dbReference>